<evidence type="ECO:0000256" key="1">
    <source>
        <dbReference type="SAM" id="SignalP"/>
    </source>
</evidence>
<reference evidence="2 3" key="1">
    <citation type="submission" date="2018-08" db="EMBL/GenBank/DDBJ databases">
        <title>Paenibacillus sp. M4BSY-1, whole genome shotgun sequence.</title>
        <authorList>
            <person name="Tuo L."/>
        </authorList>
    </citation>
    <scope>NUCLEOTIDE SEQUENCE [LARGE SCALE GENOMIC DNA]</scope>
    <source>
        <strain evidence="2 3">M4BSY-1</strain>
    </source>
</reference>
<dbReference type="EMBL" id="QUBQ01000001">
    <property type="protein sequence ID" value="REK77557.1"/>
    <property type="molecule type" value="Genomic_DNA"/>
</dbReference>
<feature type="chain" id="PRO_5016571878" evidence="1">
    <location>
        <begin position="28"/>
        <end position="223"/>
    </location>
</feature>
<dbReference type="RefSeq" id="WP_116045239.1">
    <property type="nucleotide sequence ID" value="NZ_QUBQ01000001.1"/>
</dbReference>
<organism evidence="2 3">
    <name type="scientific">Paenibacillus paeoniae</name>
    <dbReference type="NCBI Taxonomy" id="2292705"/>
    <lineage>
        <taxon>Bacteria</taxon>
        <taxon>Bacillati</taxon>
        <taxon>Bacillota</taxon>
        <taxon>Bacilli</taxon>
        <taxon>Bacillales</taxon>
        <taxon>Paenibacillaceae</taxon>
        <taxon>Paenibacillus</taxon>
    </lineage>
</organism>
<dbReference type="Proteomes" id="UP000261905">
    <property type="component" value="Unassembled WGS sequence"/>
</dbReference>
<sequence length="223" mass="23911">MNKMKLFKSVAASTLLLSAFASTSVFANPKTVHMLSHGSTVKVEGKAIKTDGVAALQAVILPDPLELARQYAPGTVEDWEATMKQYHELLKDKFNISAASADQVTFLEAVPVDVAKLSKEAEIGTFEVKETKIDLTSVSGVTAAGKTGSFVASDIKLDAGKPIAEGEFVATSAAVKPSPLFEIQLKLGKAVEDKDGAAIRETLTDLLKQYKEEIKQLQAEEKE</sequence>
<dbReference type="OrthoDB" id="2625511at2"/>
<accession>A0A371PP34</accession>
<feature type="signal peptide" evidence="1">
    <location>
        <begin position="1"/>
        <end position="27"/>
    </location>
</feature>
<proteinExistence type="predicted"/>
<comment type="caution">
    <text evidence="2">The sequence shown here is derived from an EMBL/GenBank/DDBJ whole genome shotgun (WGS) entry which is preliminary data.</text>
</comment>
<protein>
    <submittedName>
        <fullName evidence="2">Uncharacterized protein</fullName>
    </submittedName>
</protein>
<evidence type="ECO:0000313" key="3">
    <source>
        <dbReference type="Proteomes" id="UP000261905"/>
    </source>
</evidence>
<evidence type="ECO:0000313" key="2">
    <source>
        <dbReference type="EMBL" id="REK77557.1"/>
    </source>
</evidence>
<dbReference type="AlphaFoldDB" id="A0A371PP34"/>
<keyword evidence="1" id="KW-0732">Signal</keyword>
<gene>
    <name evidence="2" type="ORF">DX130_11345</name>
</gene>
<keyword evidence="3" id="KW-1185">Reference proteome</keyword>
<name>A0A371PP34_9BACL</name>